<name>A0ABP8N2L0_9BACT</name>
<evidence type="ECO:0008006" key="3">
    <source>
        <dbReference type="Google" id="ProtNLM"/>
    </source>
</evidence>
<dbReference type="InterPro" id="IPR017504">
    <property type="entry name" value="CHP03067_Planctomycetes"/>
</dbReference>
<dbReference type="EMBL" id="BAABGA010000047">
    <property type="protein sequence ID" value="GAA4459022.1"/>
    <property type="molecule type" value="Genomic_DNA"/>
</dbReference>
<reference evidence="2" key="1">
    <citation type="journal article" date="2019" name="Int. J. Syst. Evol. Microbiol.">
        <title>The Global Catalogue of Microorganisms (GCM) 10K type strain sequencing project: providing services to taxonomists for standard genome sequencing and annotation.</title>
        <authorList>
            <consortium name="The Broad Institute Genomics Platform"/>
            <consortium name="The Broad Institute Genome Sequencing Center for Infectious Disease"/>
            <person name="Wu L."/>
            <person name="Ma J."/>
        </authorList>
    </citation>
    <scope>NUCLEOTIDE SEQUENCE [LARGE SCALE GENOMIC DNA]</scope>
    <source>
        <strain evidence="2">JCM 17759</strain>
    </source>
</reference>
<dbReference type="NCBIfam" id="TIGR03067">
    <property type="entry name" value="Planc_TIGR03067"/>
    <property type="match status" value="1"/>
</dbReference>
<accession>A0ABP8N2L0</accession>
<keyword evidence="2" id="KW-1185">Reference proteome</keyword>
<proteinExistence type="predicted"/>
<protein>
    <recommendedName>
        <fullName evidence="3">Lipocalin-like domain-containing protein</fullName>
    </recommendedName>
</protein>
<gene>
    <name evidence="1" type="ORF">GCM10023156_37970</name>
</gene>
<evidence type="ECO:0000313" key="1">
    <source>
        <dbReference type="EMBL" id="GAA4459022.1"/>
    </source>
</evidence>
<organism evidence="1 2">
    <name type="scientific">Novipirellula rosea</name>
    <dbReference type="NCBI Taxonomy" id="1031540"/>
    <lineage>
        <taxon>Bacteria</taxon>
        <taxon>Pseudomonadati</taxon>
        <taxon>Planctomycetota</taxon>
        <taxon>Planctomycetia</taxon>
        <taxon>Pirellulales</taxon>
        <taxon>Pirellulaceae</taxon>
        <taxon>Novipirellula</taxon>
    </lineage>
</organism>
<dbReference type="Proteomes" id="UP001500840">
    <property type="component" value="Unassembled WGS sequence"/>
</dbReference>
<comment type="caution">
    <text evidence="1">The sequence shown here is derived from an EMBL/GenBank/DDBJ whole genome shotgun (WGS) entry which is preliminary data.</text>
</comment>
<sequence length="219" mass="24492">MSAKIVTGINRESIEITKTQSGHVQRAIYPSVKKPDRSQFVIRTTRRPNMPSHLNACLLVLVCGPIAVNAQQAPKHDKIGKQDLKRIQGTWLQSELILDGVSQQLDSRKKSPQTFSGDRWEFGNETDFATLVLRGSTRPKQVDIAVTLLVKASRDGTFPVFKEGIWNIRLKGIYKLENGKLTLALVDENTERPKKFESPTGKSVTLIQFQRVDIPGDDG</sequence>
<evidence type="ECO:0000313" key="2">
    <source>
        <dbReference type="Proteomes" id="UP001500840"/>
    </source>
</evidence>